<dbReference type="Gene3D" id="3.30.40.10">
    <property type="entry name" value="Zinc/RING finger domain, C3HC4 (zinc finger)"/>
    <property type="match status" value="1"/>
</dbReference>
<feature type="region of interest" description="Disordered" evidence="2">
    <location>
        <begin position="33"/>
        <end position="80"/>
    </location>
</feature>
<feature type="compositionally biased region" description="Basic and acidic residues" evidence="2">
    <location>
        <begin position="36"/>
        <end position="74"/>
    </location>
</feature>
<keyword evidence="1" id="KW-0863">Zinc-finger</keyword>
<name>A0AAD8RPX6_LOLMU</name>
<evidence type="ECO:0000313" key="5">
    <source>
        <dbReference type="Proteomes" id="UP001231189"/>
    </source>
</evidence>
<dbReference type="Pfam" id="PF13639">
    <property type="entry name" value="zf-RING_2"/>
    <property type="match status" value="1"/>
</dbReference>
<dbReference type="SUPFAM" id="SSF57850">
    <property type="entry name" value="RING/U-box"/>
    <property type="match status" value="1"/>
</dbReference>
<dbReference type="PANTHER" id="PTHR45676:SF41">
    <property type="entry name" value="RING-H2 FINGER PROTEIN ATL66"/>
    <property type="match status" value="1"/>
</dbReference>
<dbReference type="InterPro" id="IPR013083">
    <property type="entry name" value="Znf_RING/FYVE/PHD"/>
</dbReference>
<reference evidence="4" key="1">
    <citation type="submission" date="2023-07" db="EMBL/GenBank/DDBJ databases">
        <title>A chromosome-level genome assembly of Lolium multiflorum.</title>
        <authorList>
            <person name="Chen Y."/>
            <person name="Copetti D."/>
            <person name="Kolliker R."/>
            <person name="Studer B."/>
        </authorList>
    </citation>
    <scope>NUCLEOTIDE SEQUENCE</scope>
    <source>
        <strain evidence="4">02402/16</strain>
        <tissue evidence="4">Leaf</tissue>
    </source>
</reference>
<dbReference type="PANTHER" id="PTHR45676">
    <property type="entry name" value="RING-H2 FINGER PROTEIN ATL51-RELATED"/>
    <property type="match status" value="1"/>
</dbReference>
<gene>
    <name evidence="4" type="ORF">QYE76_003170</name>
</gene>
<keyword evidence="1" id="KW-0862">Zinc</keyword>
<organism evidence="4 5">
    <name type="scientific">Lolium multiflorum</name>
    <name type="common">Italian ryegrass</name>
    <name type="synonym">Lolium perenne subsp. multiflorum</name>
    <dbReference type="NCBI Taxonomy" id="4521"/>
    <lineage>
        <taxon>Eukaryota</taxon>
        <taxon>Viridiplantae</taxon>
        <taxon>Streptophyta</taxon>
        <taxon>Embryophyta</taxon>
        <taxon>Tracheophyta</taxon>
        <taxon>Spermatophyta</taxon>
        <taxon>Magnoliopsida</taxon>
        <taxon>Liliopsida</taxon>
        <taxon>Poales</taxon>
        <taxon>Poaceae</taxon>
        <taxon>BOP clade</taxon>
        <taxon>Pooideae</taxon>
        <taxon>Poodae</taxon>
        <taxon>Poeae</taxon>
        <taxon>Poeae Chloroplast Group 2 (Poeae type)</taxon>
        <taxon>Loliodinae</taxon>
        <taxon>Loliinae</taxon>
        <taxon>Lolium</taxon>
    </lineage>
</organism>
<dbReference type="AlphaFoldDB" id="A0AAD8RPX6"/>
<keyword evidence="1" id="KW-0479">Metal-binding</keyword>
<evidence type="ECO:0000313" key="4">
    <source>
        <dbReference type="EMBL" id="KAK1628855.1"/>
    </source>
</evidence>
<dbReference type="Proteomes" id="UP001231189">
    <property type="component" value="Unassembled WGS sequence"/>
</dbReference>
<dbReference type="SMART" id="SM00184">
    <property type="entry name" value="RING"/>
    <property type="match status" value="1"/>
</dbReference>
<feature type="domain" description="RING-type" evidence="3">
    <location>
        <begin position="97"/>
        <end position="138"/>
    </location>
</feature>
<accession>A0AAD8RPX6</accession>
<evidence type="ECO:0000259" key="3">
    <source>
        <dbReference type="PROSITE" id="PS50089"/>
    </source>
</evidence>
<keyword evidence="5" id="KW-1185">Reference proteome</keyword>
<proteinExistence type="predicted"/>
<dbReference type="GO" id="GO:0008270">
    <property type="term" value="F:zinc ion binding"/>
    <property type="evidence" value="ECO:0007669"/>
    <property type="project" value="UniProtKB-KW"/>
</dbReference>
<sequence length="141" mass="16887">MTTIIYEDFVVDRQQEFIYSSLRDWAHGLVPWGEEAEQRREEEQRRREEQRREDEQRIEEERRREELQQSHHDEDVDPFNLEDTTWAAAGSRLQAECAICLKDFEAEDMVSTIPCKHCFHQGCISQWLRVSCVCPLCRRAV</sequence>
<dbReference type="EMBL" id="JAUUTY010000005">
    <property type="protein sequence ID" value="KAK1628855.1"/>
    <property type="molecule type" value="Genomic_DNA"/>
</dbReference>
<comment type="caution">
    <text evidence="4">The sequence shown here is derived from an EMBL/GenBank/DDBJ whole genome shotgun (WGS) entry which is preliminary data.</text>
</comment>
<evidence type="ECO:0000256" key="2">
    <source>
        <dbReference type="SAM" id="MobiDB-lite"/>
    </source>
</evidence>
<protein>
    <recommendedName>
        <fullName evidence="3">RING-type domain-containing protein</fullName>
    </recommendedName>
</protein>
<dbReference type="InterPro" id="IPR001841">
    <property type="entry name" value="Znf_RING"/>
</dbReference>
<dbReference type="PROSITE" id="PS50089">
    <property type="entry name" value="ZF_RING_2"/>
    <property type="match status" value="1"/>
</dbReference>
<evidence type="ECO:0000256" key="1">
    <source>
        <dbReference type="PROSITE-ProRule" id="PRU00175"/>
    </source>
</evidence>